<gene>
    <name evidence="5" type="ORF">GSH16_06165</name>
</gene>
<dbReference type="GO" id="GO:0022857">
    <property type="term" value="F:transmembrane transporter activity"/>
    <property type="evidence" value="ECO:0007669"/>
    <property type="project" value="InterPro"/>
</dbReference>
<dbReference type="Proteomes" id="UP000436016">
    <property type="component" value="Unassembled WGS sequence"/>
</dbReference>
<dbReference type="PANTHER" id="PTHR30158">
    <property type="entry name" value="ACRA/E-RELATED COMPONENT OF DRUG EFFLUX TRANSPORTER"/>
    <property type="match status" value="1"/>
</dbReference>
<evidence type="ECO:0000259" key="4">
    <source>
        <dbReference type="Pfam" id="PF25917"/>
    </source>
</evidence>
<evidence type="ECO:0000313" key="5">
    <source>
        <dbReference type="EMBL" id="MXU65023.1"/>
    </source>
</evidence>
<evidence type="ECO:0000256" key="2">
    <source>
        <dbReference type="SAM" id="SignalP"/>
    </source>
</evidence>
<dbReference type="Pfam" id="PF25917">
    <property type="entry name" value="BSH_RND"/>
    <property type="match status" value="1"/>
</dbReference>
<dbReference type="Gene3D" id="2.40.30.170">
    <property type="match status" value="1"/>
</dbReference>
<dbReference type="PANTHER" id="PTHR30158:SF24">
    <property type="entry name" value="HLYD FAMILY SECRETION PROTEIN"/>
    <property type="match status" value="1"/>
</dbReference>
<keyword evidence="6" id="KW-1185">Reference proteome</keyword>
<dbReference type="EMBL" id="WUWG01000002">
    <property type="protein sequence ID" value="MXU65023.1"/>
    <property type="molecule type" value="Genomic_DNA"/>
</dbReference>
<protein>
    <submittedName>
        <fullName evidence="5">Efflux RND transporter periplasmic adaptor subunit</fullName>
    </submittedName>
</protein>
<dbReference type="GO" id="GO:0005886">
    <property type="term" value="C:plasma membrane"/>
    <property type="evidence" value="ECO:0007669"/>
    <property type="project" value="TreeGrafter"/>
</dbReference>
<evidence type="ECO:0000256" key="1">
    <source>
        <dbReference type="ARBA" id="ARBA00009477"/>
    </source>
</evidence>
<organism evidence="5 6">
    <name type="scientific">Oceanomicrobium pacificus</name>
    <dbReference type="NCBI Taxonomy" id="2692916"/>
    <lineage>
        <taxon>Bacteria</taxon>
        <taxon>Pseudomonadati</taxon>
        <taxon>Pseudomonadota</taxon>
        <taxon>Alphaproteobacteria</taxon>
        <taxon>Rhodobacterales</taxon>
        <taxon>Paracoccaceae</taxon>
        <taxon>Oceanomicrobium</taxon>
    </lineage>
</organism>
<accession>A0A6B0TVL2</accession>
<dbReference type="InterPro" id="IPR058625">
    <property type="entry name" value="MdtA-like_BSH"/>
</dbReference>
<feature type="chain" id="PRO_5025688229" evidence="2">
    <location>
        <begin position="27"/>
        <end position="274"/>
    </location>
</feature>
<dbReference type="RefSeq" id="WP_160853120.1">
    <property type="nucleotide sequence ID" value="NZ_WUWG01000002.1"/>
</dbReference>
<evidence type="ECO:0000259" key="3">
    <source>
        <dbReference type="Pfam" id="PF25876"/>
    </source>
</evidence>
<dbReference type="Gene3D" id="1.10.287.470">
    <property type="entry name" value="Helix hairpin bin"/>
    <property type="match status" value="1"/>
</dbReference>
<comment type="similarity">
    <text evidence="1">Belongs to the membrane fusion protein (MFP) (TC 8.A.1) family.</text>
</comment>
<dbReference type="InterPro" id="IPR006143">
    <property type="entry name" value="RND_pump_MFP"/>
</dbReference>
<feature type="signal peptide" evidence="2">
    <location>
        <begin position="1"/>
        <end position="26"/>
    </location>
</feature>
<reference evidence="5 6" key="1">
    <citation type="submission" date="2019-12" db="EMBL/GenBank/DDBJ databases">
        <title>Strain KN286 was isolated from seawater, which was collected from Caroline Seamount in the tropical western Pacific.</title>
        <authorList>
            <person name="Wang Q."/>
        </authorList>
    </citation>
    <scope>NUCLEOTIDE SEQUENCE [LARGE SCALE GENOMIC DNA]</scope>
    <source>
        <strain evidence="5 6">KN286</strain>
    </source>
</reference>
<proteinExistence type="inferred from homology"/>
<dbReference type="AlphaFoldDB" id="A0A6B0TVL2"/>
<dbReference type="Gene3D" id="2.40.50.100">
    <property type="match status" value="1"/>
</dbReference>
<feature type="domain" description="Multidrug resistance protein MdtA-like alpha-helical hairpin" evidence="3">
    <location>
        <begin position="85"/>
        <end position="149"/>
    </location>
</feature>
<dbReference type="SUPFAM" id="SSF111369">
    <property type="entry name" value="HlyD-like secretion proteins"/>
    <property type="match status" value="1"/>
</dbReference>
<comment type="caution">
    <text evidence="5">The sequence shown here is derived from an EMBL/GenBank/DDBJ whole genome shotgun (WGS) entry which is preliminary data.</text>
</comment>
<dbReference type="GO" id="GO:0046677">
    <property type="term" value="P:response to antibiotic"/>
    <property type="evidence" value="ECO:0007669"/>
    <property type="project" value="TreeGrafter"/>
</dbReference>
<dbReference type="NCBIfam" id="TIGR01730">
    <property type="entry name" value="RND_mfp"/>
    <property type="match status" value="1"/>
</dbReference>
<evidence type="ECO:0000313" key="6">
    <source>
        <dbReference type="Proteomes" id="UP000436016"/>
    </source>
</evidence>
<name>A0A6B0TVL2_9RHOB</name>
<keyword evidence="2" id="KW-0732">Signal</keyword>
<sequence>MRRLFKILGSLIPVAFATLMVTSANAQELQRLLPGVTFAANAWEVTTSVDGHISALHFSEGEFVSEGDLLVEMDASAAALEVQLAEVKLARAEAILTEGRSDLERQQELERREAVSIAALGDAEFNVEVFELDLKVAEAELAIAREELQRHSIYAPADGLISAPKVVVGGNYSAALSGAIANIVQLDPIHVRIPIRPEEVVRRIQEGGYTLEEARKLEFEMIGPNGGAYSELGYAVSVGFDMNLETGEGSVIVEFPNPEGYLRPGLRVHLRVKE</sequence>
<feature type="domain" description="Multidrug resistance protein MdtA-like barrel-sandwich hybrid" evidence="4">
    <location>
        <begin position="44"/>
        <end position="175"/>
    </location>
</feature>
<dbReference type="InterPro" id="IPR058624">
    <property type="entry name" value="MdtA-like_HH"/>
</dbReference>
<dbReference type="Pfam" id="PF25876">
    <property type="entry name" value="HH_MFP_RND"/>
    <property type="match status" value="1"/>
</dbReference>